<dbReference type="OrthoDB" id="1645614at2"/>
<dbReference type="AlphaFoldDB" id="A0A173RRS2"/>
<evidence type="ECO:0000256" key="1">
    <source>
        <dbReference type="SAM" id="Phobius"/>
    </source>
</evidence>
<feature type="transmembrane region" description="Helical" evidence="1">
    <location>
        <begin position="88"/>
        <end position="109"/>
    </location>
</feature>
<accession>A0A173RRS2</accession>
<feature type="signal peptide" evidence="2">
    <location>
        <begin position="1"/>
        <end position="25"/>
    </location>
</feature>
<dbReference type="Proteomes" id="UP000095649">
    <property type="component" value="Unassembled WGS sequence"/>
</dbReference>
<gene>
    <name evidence="3" type="ORF">ERS852582_00638</name>
</gene>
<keyword evidence="2" id="KW-0732">Signal</keyword>
<keyword evidence="1" id="KW-1133">Transmembrane helix</keyword>
<dbReference type="EMBL" id="CYXN01000002">
    <property type="protein sequence ID" value="CUM80641.1"/>
    <property type="molecule type" value="Genomic_DNA"/>
</dbReference>
<feature type="chain" id="PRO_5008010995" evidence="2">
    <location>
        <begin position="26"/>
        <end position="373"/>
    </location>
</feature>
<name>A0A173RRS2_9FIRM</name>
<keyword evidence="1" id="KW-0812">Transmembrane</keyword>
<evidence type="ECO:0000313" key="4">
    <source>
        <dbReference type="Proteomes" id="UP000095649"/>
    </source>
</evidence>
<feature type="transmembrane region" description="Helical" evidence="1">
    <location>
        <begin position="211"/>
        <end position="236"/>
    </location>
</feature>
<evidence type="ECO:0000256" key="2">
    <source>
        <dbReference type="SAM" id="SignalP"/>
    </source>
</evidence>
<protein>
    <submittedName>
        <fullName evidence="3">Uncharacterized protein conserved in bacteria</fullName>
    </submittedName>
</protein>
<dbReference type="RefSeq" id="WP_055185218.1">
    <property type="nucleotide sequence ID" value="NZ_CYXN01000002.1"/>
</dbReference>
<reference evidence="3 4" key="1">
    <citation type="submission" date="2015-09" db="EMBL/GenBank/DDBJ databases">
        <authorList>
            <consortium name="Pathogen Informatics"/>
        </authorList>
    </citation>
    <scope>NUCLEOTIDE SEQUENCE [LARGE SCALE GENOMIC DNA]</scope>
    <source>
        <strain evidence="3 4">2789STDY5834970</strain>
    </source>
</reference>
<proteinExistence type="predicted"/>
<evidence type="ECO:0000313" key="3">
    <source>
        <dbReference type="EMBL" id="CUM80641.1"/>
    </source>
</evidence>
<keyword evidence="1" id="KW-0472">Membrane</keyword>
<sequence length="373" mass="38491">MSKSCKPLYPGLFLLGAATAVLVFAAPQTCAVALRQGLALCGGPLLVSLFPFLVVSALIMRSGAGEVLGVLLWPVVRCIGLRSRSAGSVLLIGLVGGFAPAAAAAAEAVRSRELTPQEASALLPACICSGPSFVILTVGEQLLGSRTAGVCLFAAQVLAGWLTAALLCRVRGIPEPLPVPPAAAQAEPPPALDAILAQAAVTYLKLCGFVLYFRLLAAGCGLLLPAALAPFPAMLLEVCSGCDYAARTGLWSSGLCCAALSVQGASVLLQVRTLCPPEVSFKPLLWGRVLHLPLSLALFYLGLPQDAVESFNTLCARVVPMQRVPTDCALLVFAVCCMTACEACRLTGKKAQNAAPANKNRSAACKPPQNVVT</sequence>
<feature type="transmembrane region" description="Helical" evidence="1">
    <location>
        <begin position="121"/>
        <end position="138"/>
    </location>
</feature>
<organism evidence="3 4">
    <name type="scientific">Faecalibacterium prausnitzii</name>
    <dbReference type="NCBI Taxonomy" id="853"/>
    <lineage>
        <taxon>Bacteria</taxon>
        <taxon>Bacillati</taxon>
        <taxon>Bacillota</taxon>
        <taxon>Clostridia</taxon>
        <taxon>Eubacteriales</taxon>
        <taxon>Oscillospiraceae</taxon>
        <taxon>Faecalibacterium</taxon>
    </lineage>
</organism>